<feature type="chain" id="PRO_5015199034" evidence="1">
    <location>
        <begin position="18"/>
        <end position="99"/>
    </location>
</feature>
<feature type="signal peptide" evidence="1">
    <location>
        <begin position="1"/>
        <end position="17"/>
    </location>
</feature>
<evidence type="ECO:0000313" key="3">
    <source>
        <dbReference type="Proteomes" id="UP000241229"/>
    </source>
</evidence>
<evidence type="ECO:0000256" key="1">
    <source>
        <dbReference type="SAM" id="SignalP"/>
    </source>
</evidence>
<name>A0A2P7SPR4_9HYPH</name>
<organism evidence="2 3">
    <name type="scientific">Kumtagia ephedrae</name>
    <dbReference type="NCBI Taxonomy" id="2116701"/>
    <lineage>
        <taxon>Bacteria</taxon>
        <taxon>Pseudomonadati</taxon>
        <taxon>Pseudomonadota</taxon>
        <taxon>Alphaproteobacteria</taxon>
        <taxon>Hyphomicrobiales</taxon>
        <taxon>Phyllobacteriaceae</taxon>
        <taxon>Kumtagia</taxon>
    </lineage>
</organism>
<keyword evidence="1" id="KW-0732">Signal</keyword>
<sequence>MILAALSTLLVAGSAGAMERYDMASMSCAQIQTALKRDGKAILRSQSKKVPGLTLFNTYAGSRDQCTGGQAPTNRRVTAADGSCLVIQCVTPSHSWMRP</sequence>
<evidence type="ECO:0000313" key="2">
    <source>
        <dbReference type="EMBL" id="PSJ64355.1"/>
    </source>
</evidence>
<reference evidence="2 3" key="1">
    <citation type="submission" date="2018-03" db="EMBL/GenBank/DDBJ databases">
        <title>The draft genome of Mesorhizobium sp. 6GN-30.</title>
        <authorList>
            <person name="Liu L."/>
            <person name="Li L."/>
            <person name="Wang T."/>
            <person name="Zhang X."/>
            <person name="Liang L."/>
        </authorList>
    </citation>
    <scope>NUCLEOTIDE SEQUENCE [LARGE SCALE GENOMIC DNA]</scope>
    <source>
        <strain evidence="2 3">6GN30</strain>
    </source>
</reference>
<protein>
    <submittedName>
        <fullName evidence="2">Uncharacterized protein</fullName>
    </submittedName>
</protein>
<keyword evidence="3" id="KW-1185">Reference proteome</keyword>
<dbReference type="EMBL" id="PXYK01000004">
    <property type="protein sequence ID" value="PSJ64355.1"/>
    <property type="molecule type" value="Genomic_DNA"/>
</dbReference>
<proteinExistence type="predicted"/>
<dbReference type="Proteomes" id="UP000241229">
    <property type="component" value="Unassembled WGS sequence"/>
</dbReference>
<gene>
    <name evidence="2" type="ORF">C7I84_05220</name>
</gene>
<dbReference type="AlphaFoldDB" id="A0A2P7SPR4"/>
<comment type="caution">
    <text evidence="2">The sequence shown here is derived from an EMBL/GenBank/DDBJ whole genome shotgun (WGS) entry which is preliminary data.</text>
</comment>
<accession>A0A2P7SPR4</accession>